<dbReference type="AlphaFoldDB" id="A0A2A4YL22"/>
<accession>A0A2A4YL22</accession>
<evidence type="ECO:0000313" key="1">
    <source>
        <dbReference type="EMBL" id="PCI95310.1"/>
    </source>
</evidence>
<dbReference type="Proteomes" id="UP000217838">
    <property type="component" value="Unassembled WGS sequence"/>
</dbReference>
<reference evidence="2" key="1">
    <citation type="submission" date="2017-08" db="EMBL/GenBank/DDBJ databases">
        <title>A dynamic microbial community with high functional redundancy inhabits the cold, oxic subseafloor aquifer.</title>
        <authorList>
            <person name="Tully B.J."/>
            <person name="Wheat C.G."/>
            <person name="Glazer B.T."/>
            <person name="Huber J.A."/>
        </authorList>
    </citation>
    <scope>NUCLEOTIDE SEQUENCE [LARGE SCALE GENOMIC DNA]</scope>
</reference>
<gene>
    <name evidence="1" type="ORF">COB11_02515</name>
</gene>
<sequence length="183" mass="21115">KKIQKDSFKKKSISSNYKYKRNEETILPLAYLFFGGQLMVNPIQLEEAYNEFIKDLNIWIPDGIIDADLKLLDQLGLLNQEDFEVEEDQDHFPHYFHVIETADKVTLFNHQFVVWIVPQVIDEIPCTLTLIALMNSSKPHLELVFSTSGIYNTPKFVLKILRHFLSEVIDTEAIISSIDKSGA</sequence>
<dbReference type="EMBL" id="NVUU01000023">
    <property type="protein sequence ID" value="PCI95310.1"/>
    <property type="molecule type" value="Genomic_DNA"/>
</dbReference>
<protein>
    <submittedName>
        <fullName evidence="1">Uncharacterized protein</fullName>
    </submittedName>
</protein>
<organism evidence="1 2">
    <name type="scientific">Aerophobetes bacterium</name>
    <dbReference type="NCBI Taxonomy" id="2030807"/>
    <lineage>
        <taxon>Bacteria</taxon>
        <taxon>Candidatus Aerophobota</taxon>
    </lineage>
</organism>
<evidence type="ECO:0000313" key="2">
    <source>
        <dbReference type="Proteomes" id="UP000217838"/>
    </source>
</evidence>
<comment type="caution">
    <text evidence="1">The sequence shown here is derived from an EMBL/GenBank/DDBJ whole genome shotgun (WGS) entry which is preliminary data.</text>
</comment>
<feature type="non-terminal residue" evidence="1">
    <location>
        <position position="1"/>
    </location>
</feature>
<name>A0A2A4YL22_UNCAE</name>
<proteinExistence type="predicted"/>